<dbReference type="PANTHER" id="PTHR42648:SF28">
    <property type="entry name" value="TRANSPOSON-ENCODED PROTEIN WITH RIBONUCLEASE H-LIKE AND RETROVIRUS ZINC FINGER-LIKE DOMAINS"/>
    <property type="match status" value="1"/>
</dbReference>
<evidence type="ECO:0000313" key="3">
    <source>
        <dbReference type="EMBL" id="GJT24380.1"/>
    </source>
</evidence>
<evidence type="ECO:0000313" key="4">
    <source>
        <dbReference type="Proteomes" id="UP001151760"/>
    </source>
</evidence>
<name>A0ABQ5CBT2_9ASTR</name>
<dbReference type="InterPro" id="IPR025724">
    <property type="entry name" value="GAG-pre-integrase_dom"/>
</dbReference>
<reference evidence="3" key="2">
    <citation type="submission" date="2022-01" db="EMBL/GenBank/DDBJ databases">
        <authorList>
            <person name="Yamashiro T."/>
            <person name="Shiraishi A."/>
            <person name="Satake H."/>
            <person name="Nakayama K."/>
        </authorList>
    </citation>
    <scope>NUCLEOTIDE SEQUENCE</scope>
</reference>
<organism evidence="3 4">
    <name type="scientific">Tanacetum coccineum</name>
    <dbReference type="NCBI Taxonomy" id="301880"/>
    <lineage>
        <taxon>Eukaryota</taxon>
        <taxon>Viridiplantae</taxon>
        <taxon>Streptophyta</taxon>
        <taxon>Embryophyta</taxon>
        <taxon>Tracheophyta</taxon>
        <taxon>Spermatophyta</taxon>
        <taxon>Magnoliopsida</taxon>
        <taxon>eudicotyledons</taxon>
        <taxon>Gunneridae</taxon>
        <taxon>Pentapetalae</taxon>
        <taxon>asterids</taxon>
        <taxon>campanulids</taxon>
        <taxon>Asterales</taxon>
        <taxon>Asteraceae</taxon>
        <taxon>Asteroideae</taxon>
        <taxon>Anthemideae</taxon>
        <taxon>Anthemidinae</taxon>
        <taxon>Tanacetum</taxon>
    </lineage>
</organism>
<dbReference type="InterPro" id="IPR012337">
    <property type="entry name" value="RNaseH-like_sf"/>
</dbReference>
<evidence type="ECO:0000256" key="1">
    <source>
        <dbReference type="SAM" id="MobiDB-lite"/>
    </source>
</evidence>
<feature type="domain" description="Integrase catalytic" evidence="2">
    <location>
        <begin position="398"/>
        <end position="465"/>
    </location>
</feature>
<feature type="region of interest" description="Disordered" evidence="1">
    <location>
        <begin position="376"/>
        <end position="400"/>
    </location>
</feature>
<gene>
    <name evidence="3" type="ORF">Tco_0894317</name>
</gene>
<comment type="caution">
    <text evidence="3">The sequence shown here is derived from an EMBL/GenBank/DDBJ whole genome shotgun (WGS) entry which is preliminary data.</text>
</comment>
<dbReference type="Pfam" id="PF13976">
    <property type="entry name" value="gag_pre-integrs"/>
    <property type="match status" value="1"/>
</dbReference>
<sequence length="465" mass="53587">MSSSARRQPVCSSDTRPPCLTEQTLNLGNNVFVNQGPSTSRVLNDLSAEEKRKKFFNKNLIESLNQLTLPLLTQSYKSHLPQTNNQLRASSNARNKAMVQDGKVVVQDVHGRYNATNQGRPFQRNNAREMVTVMGHIARECPTAKATSRFRLTSGHDATNASQRRKDSSDEQSLFLLQENRSISFVDHMDEYHEVHEMQNDVQHNYIVNSNADYMSDSNIIPYDQYCGNNSQHMSNKRKINGISPACQRQKNVTLTLKKDFKQKEDKFIEEFLDLKKLKDKIEDRLYKQGQFCDSDLEVAFRKHTCFVRDIHVFSDMLAVQSFQFQNHVWHRRLNHLNFGTINDLARKDLVRGLPRLKFEKDHLCSACQLGKSKKFSHRPKSENTNMGSSSYPSHGSERFNENTGTEFVHQFILKTYEGVGIFHQKSVPRTPQQNGIVERRNRTLVEAARTRNIPEAPCFYGQKL</sequence>
<dbReference type="SUPFAM" id="SSF53098">
    <property type="entry name" value="Ribonuclease H-like"/>
    <property type="match status" value="1"/>
</dbReference>
<dbReference type="Proteomes" id="UP001151760">
    <property type="component" value="Unassembled WGS sequence"/>
</dbReference>
<feature type="compositionally biased region" description="Polar residues" evidence="1">
    <location>
        <begin position="383"/>
        <end position="394"/>
    </location>
</feature>
<accession>A0ABQ5CBT2</accession>
<dbReference type="InterPro" id="IPR039537">
    <property type="entry name" value="Retrotran_Ty1/copia-like"/>
</dbReference>
<dbReference type="InterPro" id="IPR001584">
    <property type="entry name" value="Integrase_cat-core"/>
</dbReference>
<dbReference type="PANTHER" id="PTHR42648">
    <property type="entry name" value="TRANSPOSASE, PUTATIVE-RELATED"/>
    <property type="match status" value="1"/>
</dbReference>
<evidence type="ECO:0000259" key="2">
    <source>
        <dbReference type="PROSITE" id="PS50994"/>
    </source>
</evidence>
<dbReference type="Gene3D" id="3.30.420.10">
    <property type="entry name" value="Ribonuclease H-like superfamily/Ribonuclease H"/>
    <property type="match status" value="1"/>
</dbReference>
<proteinExistence type="predicted"/>
<protein>
    <submittedName>
        <fullName evidence="3">Retrovirus-related pol polyprotein from transposon TNT 1-94</fullName>
    </submittedName>
</protein>
<keyword evidence="4" id="KW-1185">Reference proteome</keyword>
<reference evidence="3" key="1">
    <citation type="journal article" date="2022" name="Int. J. Mol. Sci.">
        <title>Draft Genome of Tanacetum Coccineum: Genomic Comparison of Closely Related Tanacetum-Family Plants.</title>
        <authorList>
            <person name="Yamashiro T."/>
            <person name="Shiraishi A."/>
            <person name="Nakayama K."/>
            <person name="Satake H."/>
        </authorList>
    </citation>
    <scope>NUCLEOTIDE SEQUENCE</scope>
</reference>
<dbReference type="PROSITE" id="PS50994">
    <property type="entry name" value="INTEGRASE"/>
    <property type="match status" value="1"/>
</dbReference>
<feature type="region of interest" description="Disordered" evidence="1">
    <location>
        <begin position="149"/>
        <end position="171"/>
    </location>
</feature>
<dbReference type="InterPro" id="IPR036397">
    <property type="entry name" value="RNaseH_sf"/>
</dbReference>
<dbReference type="EMBL" id="BQNB010014131">
    <property type="protein sequence ID" value="GJT24380.1"/>
    <property type="molecule type" value="Genomic_DNA"/>
</dbReference>